<keyword evidence="4 7" id="KW-0067">ATP-binding</keyword>
<dbReference type="EMBL" id="VOGB01000005">
    <property type="protein sequence ID" value="MQM73444.1"/>
    <property type="molecule type" value="Genomic_DNA"/>
</dbReference>
<dbReference type="InterPro" id="IPR027417">
    <property type="entry name" value="P-loop_NTPase"/>
</dbReference>
<keyword evidence="2 7" id="KW-0436">Ligase</keyword>
<dbReference type="PANTHER" id="PTHR43873">
    <property type="entry name" value="COBYRINATE A,C-DIAMIDE SYNTHASE"/>
    <property type="match status" value="1"/>
</dbReference>
<dbReference type="Pfam" id="PF01656">
    <property type="entry name" value="CbiA"/>
    <property type="match status" value="1"/>
</dbReference>
<dbReference type="Gene3D" id="3.40.50.300">
    <property type="entry name" value="P-loop containing nucleotide triphosphate hydrolases"/>
    <property type="match status" value="2"/>
</dbReference>
<evidence type="ECO:0000256" key="6">
    <source>
        <dbReference type="ARBA" id="ARBA00022962"/>
    </source>
</evidence>
<dbReference type="InterPro" id="IPR029062">
    <property type="entry name" value="Class_I_gatase-like"/>
</dbReference>
<evidence type="ECO:0000259" key="8">
    <source>
        <dbReference type="Pfam" id="PF01656"/>
    </source>
</evidence>
<dbReference type="HAMAP" id="MF_00027">
    <property type="entry name" value="CobB_CbiA"/>
    <property type="match status" value="1"/>
</dbReference>
<name>A0A6L5GT58_9FIRM</name>
<accession>A0A6L5GT58</accession>
<dbReference type="AlphaFoldDB" id="A0A6L5GT58"/>
<evidence type="ECO:0000256" key="5">
    <source>
        <dbReference type="ARBA" id="ARBA00022842"/>
    </source>
</evidence>
<dbReference type="PANTHER" id="PTHR43873:SF1">
    <property type="entry name" value="COBYRINATE A,C-DIAMIDE SYNTHASE"/>
    <property type="match status" value="1"/>
</dbReference>
<feature type="domain" description="CobB/CobQ-like glutamine amidotransferase" evidence="9">
    <location>
        <begin position="248"/>
        <end position="438"/>
    </location>
</feature>
<comment type="catalytic activity">
    <reaction evidence="7">
        <text>cob(II)yrinate + 2 L-glutamine + 2 ATP + 2 H2O = cob(II)yrinate a,c diamide + 2 L-glutamate + 2 ADP + 2 phosphate + 2 H(+)</text>
        <dbReference type="Rhea" id="RHEA:26289"/>
        <dbReference type="ChEBI" id="CHEBI:15377"/>
        <dbReference type="ChEBI" id="CHEBI:15378"/>
        <dbReference type="ChEBI" id="CHEBI:29985"/>
        <dbReference type="ChEBI" id="CHEBI:30616"/>
        <dbReference type="ChEBI" id="CHEBI:43474"/>
        <dbReference type="ChEBI" id="CHEBI:58359"/>
        <dbReference type="ChEBI" id="CHEBI:58537"/>
        <dbReference type="ChEBI" id="CHEBI:58894"/>
        <dbReference type="ChEBI" id="CHEBI:456216"/>
        <dbReference type="EC" id="6.3.5.11"/>
    </reaction>
</comment>
<comment type="miscellaneous">
    <text evidence="7">The a and c carboxylates of cobyrinate are activated for nucleophilic attack via formation of a phosphorylated intermediate by ATP. CbiA catalyzes first the amidation of the c-carboxylate, and then that of the a-carboxylate.</text>
</comment>
<feature type="site" description="Increases nucleophilicity of active site Cys" evidence="7">
    <location>
        <position position="432"/>
    </location>
</feature>
<dbReference type="Gene3D" id="3.40.50.880">
    <property type="match status" value="1"/>
</dbReference>
<dbReference type="InterPro" id="IPR011698">
    <property type="entry name" value="GATase_3"/>
</dbReference>
<keyword evidence="3 7" id="KW-0547">Nucleotide-binding</keyword>
<evidence type="ECO:0000256" key="3">
    <source>
        <dbReference type="ARBA" id="ARBA00022741"/>
    </source>
</evidence>
<comment type="cofactor">
    <cofactor evidence="1 7">
        <name>Mg(2+)</name>
        <dbReference type="ChEBI" id="CHEBI:18420"/>
    </cofactor>
</comment>
<evidence type="ECO:0000313" key="10">
    <source>
        <dbReference type="EMBL" id="MQM73444.1"/>
    </source>
</evidence>
<comment type="pathway">
    <text evidence="7">Cofactor biosynthesis; adenosylcobalamin biosynthesis; cob(II)yrinate a,c-diamide from sirohydrochlorin (anaerobic route): step 10/10.</text>
</comment>
<proteinExistence type="inferred from homology"/>
<keyword evidence="11" id="KW-1185">Reference proteome</keyword>
<dbReference type="UniPathway" id="UPA00148">
    <property type="reaction ID" value="UER00231"/>
</dbReference>
<comment type="domain">
    <text evidence="7">Comprises of two domains. The C-terminal domain contains the binding site for glutamine and catalyzes the hydrolysis of this substrate to glutamate and ammonia. The N-terminal domain is anticipated to bind ATP and cobyrinate and catalyzes the ultimate synthesis of the diamide product. The ammonia produced via the glutaminase domain is probably translocated to the adjacent domain via a molecular tunnel, where it reacts with an activated intermediate.</text>
</comment>
<evidence type="ECO:0000313" key="11">
    <source>
        <dbReference type="Proteomes" id="UP000473648"/>
    </source>
</evidence>
<reference evidence="10" key="1">
    <citation type="journal article" date="2020" name="Appl. Environ. Microbiol.">
        <title>Medium-Chain Fatty Acid Synthesis by 'Candidatus Weimeria bifida' gen. nov., sp. nov., and 'Candidatus Pseudoramibacter fermentans' sp. nov.</title>
        <authorList>
            <person name="Scarborough M.J."/>
            <person name="Myers K.S."/>
            <person name="Donohue T.J."/>
            <person name="Noguera D.R."/>
        </authorList>
    </citation>
    <scope>NUCLEOTIDE SEQUENCE</scope>
    <source>
        <strain evidence="10">EUB1.1</strain>
    </source>
</reference>
<keyword evidence="7" id="KW-0169">Cobalamin biosynthesis</keyword>
<dbReference type="SUPFAM" id="SSF52317">
    <property type="entry name" value="Class I glutamine amidotransferase-like"/>
    <property type="match status" value="1"/>
</dbReference>
<evidence type="ECO:0000256" key="1">
    <source>
        <dbReference type="ARBA" id="ARBA00001946"/>
    </source>
</evidence>
<dbReference type="GO" id="GO:0005524">
    <property type="term" value="F:ATP binding"/>
    <property type="evidence" value="ECO:0007669"/>
    <property type="project" value="UniProtKB-UniRule"/>
</dbReference>
<dbReference type="InterPro" id="IPR004484">
    <property type="entry name" value="CbiA/CobB_synth"/>
</dbReference>
<dbReference type="GO" id="GO:0042242">
    <property type="term" value="F:cobyrinic acid a,c-diamide synthase activity"/>
    <property type="evidence" value="ECO:0007669"/>
    <property type="project" value="UniProtKB-UniRule"/>
</dbReference>
<protein>
    <recommendedName>
        <fullName evidence="7">Cobyrinate a,c-diamide synthase</fullName>
        <ecNumber evidence="7">6.3.5.11</ecNumber>
    </recommendedName>
    <alternativeName>
        <fullName evidence="7">Cobyrinic acid a,c-diamide synthetase</fullName>
    </alternativeName>
</protein>
<evidence type="ECO:0000256" key="2">
    <source>
        <dbReference type="ARBA" id="ARBA00022598"/>
    </source>
</evidence>
<dbReference type="CDD" id="cd05388">
    <property type="entry name" value="CobB_N"/>
    <property type="match status" value="1"/>
</dbReference>
<feature type="domain" description="CobQ/CobB/MinD/ParA nucleotide binding" evidence="8">
    <location>
        <begin position="4"/>
        <end position="186"/>
    </location>
</feature>
<dbReference type="NCBIfam" id="TIGR00379">
    <property type="entry name" value="cobB"/>
    <property type="match status" value="1"/>
</dbReference>
<dbReference type="NCBIfam" id="NF002204">
    <property type="entry name" value="PRK01077.1"/>
    <property type="match status" value="1"/>
</dbReference>
<dbReference type="EC" id="6.3.5.11" evidence="7"/>
<evidence type="ECO:0000256" key="4">
    <source>
        <dbReference type="ARBA" id="ARBA00022840"/>
    </source>
</evidence>
<evidence type="ECO:0000259" key="9">
    <source>
        <dbReference type="Pfam" id="PF07685"/>
    </source>
</evidence>
<dbReference type="Pfam" id="PF07685">
    <property type="entry name" value="GATase_3"/>
    <property type="match status" value="1"/>
</dbReference>
<organism evidence="10 11">
    <name type="scientific">Candidatus Pseudoramibacter fermentans</name>
    <dbReference type="NCBI Taxonomy" id="2594427"/>
    <lineage>
        <taxon>Bacteria</taxon>
        <taxon>Bacillati</taxon>
        <taxon>Bacillota</taxon>
        <taxon>Clostridia</taxon>
        <taxon>Eubacteriales</taxon>
        <taxon>Eubacteriaceae</taxon>
        <taxon>Pseudoramibacter</taxon>
    </lineage>
</organism>
<comment type="similarity">
    <text evidence="7">Belongs to the CobB/CbiA family.</text>
</comment>
<dbReference type="PROSITE" id="PS51274">
    <property type="entry name" value="GATASE_COBBQ"/>
    <property type="match status" value="1"/>
</dbReference>
<dbReference type="CDD" id="cd03130">
    <property type="entry name" value="GATase1_CobB"/>
    <property type="match status" value="1"/>
</dbReference>
<evidence type="ECO:0000256" key="7">
    <source>
        <dbReference type="HAMAP-Rule" id="MF_00027"/>
    </source>
</evidence>
<keyword evidence="6 7" id="KW-0315">Glutamine amidotransferase</keyword>
<comment type="function">
    <text evidence="7">Catalyzes the ATP-dependent amidation of the two carboxylate groups at positions a and c of cobyrinate, using either L-glutamine or ammonia as the nitrogen source.</text>
</comment>
<comment type="caution">
    <text evidence="10">The sequence shown here is derived from an EMBL/GenBank/DDBJ whole genome shotgun (WGS) entry which is preliminary data.</text>
</comment>
<dbReference type="SUPFAM" id="SSF52540">
    <property type="entry name" value="P-loop containing nucleoside triphosphate hydrolases"/>
    <property type="match status" value="1"/>
</dbReference>
<gene>
    <name evidence="7" type="primary">cbiA</name>
    <name evidence="10" type="ORF">FRC53_08550</name>
</gene>
<dbReference type="Proteomes" id="UP000473648">
    <property type="component" value="Unassembled WGS sequence"/>
</dbReference>
<feature type="active site" description="Nucleophile" evidence="7">
    <location>
        <position position="331"/>
    </location>
</feature>
<dbReference type="GO" id="GO:0009236">
    <property type="term" value="P:cobalamin biosynthetic process"/>
    <property type="evidence" value="ECO:0007669"/>
    <property type="project" value="UniProtKB-UniRule"/>
</dbReference>
<dbReference type="InterPro" id="IPR002586">
    <property type="entry name" value="CobQ/CobB/MinD/ParA_Nub-bd_dom"/>
</dbReference>
<keyword evidence="5 7" id="KW-0460">Magnesium</keyword>
<sequence>MHGLMLAGTNSNVGKTTATMGIMAAFKARGCHVVPAKTGPDYIDPMFHEFVTGEPSVNLDTWIVDPERIKTLYARRLKADDLGIVEGVMGLYDGSMSGSEVGSSAFLAKTLGIPVFLTIDGRGMAASAAALVMGYVNYDPDLRIAGVIVNRIKSQSHFELLKNAIETKAGVPCVGWIPEDPDLTVGSRHLGLIPADELPKLKETVRRAGELTAAHVDLDRMLELSEITPRTGRPDPFAACAGAYSDLTVGVAWDRAFNFYYHDNFTALKTLGVNLVPFSPLDDDKVPDGLDGLYIGGGFPEVFGEAFEANAAMRRDLKAKLEAGMPCFAECGGLMVLTQSLQNKGGARHDGIGFLPATTIMTERLQHFGYVDVAADFGGRTYRFRAHEFHHSRVETFEPVPEIYTVTKRRASGEQTWGGGYVKAHTLAGYPHLHFYADGADDFLIAMLECARALKGARL</sequence>